<feature type="transmembrane region" description="Helical" evidence="1">
    <location>
        <begin position="14"/>
        <end position="33"/>
    </location>
</feature>
<organism evidence="2 3">
    <name type="scientific">Ruminococcus albus</name>
    <dbReference type="NCBI Taxonomy" id="1264"/>
    <lineage>
        <taxon>Bacteria</taxon>
        <taxon>Bacillati</taxon>
        <taxon>Bacillota</taxon>
        <taxon>Clostridia</taxon>
        <taxon>Eubacteriales</taxon>
        <taxon>Oscillospiraceae</taxon>
        <taxon>Ruminococcus</taxon>
    </lineage>
</organism>
<gene>
    <name evidence="2" type="ORF">SAMN05216469_1304</name>
</gene>
<dbReference type="AlphaFoldDB" id="A0A1H7Q6F8"/>
<evidence type="ECO:0000313" key="3">
    <source>
        <dbReference type="Proteomes" id="UP000186015"/>
    </source>
</evidence>
<evidence type="ECO:0000256" key="1">
    <source>
        <dbReference type="SAM" id="Phobius"/>
    </source>
</evidence>
<evidence type="ECO:0000313" key="2">
    <source>
        <dbReference type="EMBL" id="SEL43318.1"/>
    </source>
</evidence>
<keyword evidence="1" id="KW-0472">Membrane</keyword>
<dbReference type="RefSeq" id="WP_074836302.1">
    <property type="nucleotide sequence ID" value="NZ_FOAT01000030.1"/>
</dbReference>
<protein>
    <submittedName>
        <fullName evidence="2">Uncharacterized protein</fullName>
    </submittedName>
</protein>
<sequence>MNQKQGITLTKKQLVVMAAVIVLLIAGGIVLGINLSRKSSDKMGDTTPTQQDTTSKAKIIELDENAGEYTGEKPKDEGGAAEGIKIPGYPSISIAKDTQDVTMALMNPEGNPCYFKFEIVLKDGDETIYESKYVQPGDCIYDVTLNKPLAEGEYPATIKISTISLDGETPLNGANVETVLIAK</sequence>
<dbReference type="EMBL" id="FOAT01000030">
    <property type="protein sequence ID" value="SEL43318.1"/>
    <property type="molecule type" value="Genomic_DNA"/>
</dbReference>
<proteinExistence type="predicted"/>
<accession>A0A1H7Q6F8</accession>
<dbReference type="Proteomes" id="UP000186015">
    <property type="component" value="Unassembled WGS sequence"/>
</dbReference>
<name>A0A1H7Q6F8_RUMAL</name>
<dbReference type="OrthoDB" id="2166499at2"/>
<reference evidence="2 3" key="1">
    <citation type="submission" date="2016-10" db="EMBL/GenBank/DDBJ databases">
        <authorList>
            <person name="de Groot N.N."/>
        </authorList>
    </citation>
    <scope>NUCLEOTIDE SEQUENCE [LARGE SCALE GENOMIC DNA]</scope>
    <source>
        <strain evidence="2 3">KH2T6</strain>
    </source>
</reference>
<keyword evidence="1" id="KW-0812">Transmembrane</keyword>
<keyword evidence="1" id="KW-1133">Transmembrane helix</keyword>